<reference evidence="4" key="1">
    <citation type="journal article" date="2019" name="Int. J. Syst. Evol. Microbiol.">
        <title>The Global Catalogue of Microorganisms (GCM) 10K type strain sequencing project: providing services to taxonomists for standard genome sequencing and annotation.</title>
        <authorList>
            <consortium name="The Broad Institute Genomics Platform"/>
            <consortium name="The Broad Institute Genome Sequencing Center for Infectious Disease"/>
            <person name="Wu L."/>
            <person name="Ma J."/>
        </authorList>
    </citation>
    <scope>NUCLEOTIDE SEQUENCE [LARGE SCALE GENOMIC DNA]</scope>
    <source>
        <strain evidence="4">KCTC 42441</strain>
    </source>
</reference>
<accession>A0ABV7XI38</accession>
<dbReference type="EMBL" id="JBHRYA010000001">
    <property type="protein sequence ID" value="MFC3714758.1"/>
    <property type="molecule type" value="Genomic_DNA"/>
</dbReference>
<feature type="region of interest" description="Disordered" evidence="1">
    <location>
        <begin position="25"/>
        <end position="64"/>
    </location>
</feature>
<keyword evidence="2" id="KW-0732">Signal</keyword>
<feature type="signal peptide" evidence="2">
    <location>
        <begin position="1"/>
        <end position="22"/>
    </location>
</feature>
<dbReference type="PROSITE" id="PS51257">
    <property type="entry name" value="PROKAR_LIPOPROTEIN"/>
    <property type="match status" value="1"/>
</dbReference>
<name>A0ABV7XI38_9GAMM</name>
<comment type="caution">
    <text evidence="3">The sequence shown here is derived from an EMBL/GenBank/DDBJ whole genome shotgun (WGS) entry which is preliminary data.</text>
</comment>
<protein>
    <submittedName>
        <fullName evidence="3">Lectin</fullName>
    </submittedName>
</protein>
<evidence type="ECO:0000313" key="4">
    <source>
        <dbReference type="Proteomes" id="UP001595705"/>
    </source>
</evidence>
<gene>
    <name evidence="3" type="ORF">ACFONC_01120</name>
</gene>
<sequence length="219" mass="22869">MKPTIPAIALLALALAACQADRAPDAADGAAPADGVDAMANDPAAPPPLDQPVEDVPPATAPAGVNQFPDLGLVRMDGYGDMRFGMTADEARQAWGGELKGAGDEAATCYYLTPKWVDIPSDFAFMFENGKFVRYDVGTGREIAPGGGKVGMDADEIRGLYAGRVEETPHKYVEGGKYLGVKDISGGEGKLVFATDGDGKVTSWRVGVPPQVDYVEGCS</sequence>
<keyword evidence="4" id="KW-1185">Reference proteome</keyword>
<proteinExistence type="predicted"/>
<evidence type="ECO:0000256" key="1">
    <source>
        <dbReference type="SAM" id="MobiDB-lite"/>
    </source>
</evidence>
<dbReference type="RefSeq" id="WP_386741706.1">
    <property type="nucleotide sequence ID" value="NZ_JBHRYA010000001.1"/>
</dbReference>
<evidence type="ECO:0000313" key="3">
    <source>
        <dbReference type="EMBL" id="MFC3714758.1"/>
    </source>
</evidence>
<organism evidence="3 4">
    <name type="scientific">Luteimonas soli</name>
    <dbReference type="NCBI Taxonomy" id="1648966"/>
    <lineage>
        <taxon>Bacteria</taxon>
        <taxon>Pseudomonadati</taxon>
        <taxon>Pseudomonadota</taxon>
        <taxon>Gammaproteobacteria</taxon>
        <taxon>Lysobacterales</taxon>
        <taxon>Lysobacteraceae</taxon>
        <taxon>Luteimonas</taxon>
    </lineage>
</organism>
<evidence type="ECO:0000256" key="2">
    <source>
        <dbReference type="SAM" id="SignalP"/>
    </source>
</evidence>
<feature type="chain" id="PRO_5046831024" evidence="2">
    <location>
        <begin position="23"/>
        <end position="219"/>
    </location>
</feature>
<feature type="compositionally biased region" description="Low complexity" evidence="1">
    <location>
        <begin position="25"/>
        <end position="43"/>
    </location>
</feature>
<dbReference type="Proteomes" id="UP001595705">
    <property type="component" value="Unassembled WGS sequence"/>
</dbReference>